<comment type="caution">
    <text evidence="1">The sequence shown here is derived from an EMBL/GenBank/DDBJ whole genome shotgun (WGS) entry which is preliminary data.</text>
</comment>
<evidence type="ECO:0000313" key="2">
    <source>
        <dbReference type="Proteomes" id="UP001060085"/>
    </source>
</evidence>
<dbReference type="EMBL" id="CM044708">
    <property type="protein sequence ID" value="KAI5651017.1"/>
    <property type="molecule type" value="Genomic_DNA"/>
</dbReference>
<reference evidence="2" key="1">
    <citation type="journal article" date="2023" name="Nat. Plants">
        <title>Single-cell RNA sequencing provides a high-resolution roadmap for understanding the multicellular compartmentation of specialized metabolism.</title>
        <authorList>
            <person name="Sun S."/>
            <person name="Shen X."/>
            <person name="Li Y."/>
            <person name="Li Y."/>
            <person name="Wang S."/>
            <person name="Li R."/>
            <person name="Zhang H."/>
            <person name="Shen G."/>
            <person name="Guo B."/>
            <person name="Wei J."/>
            <person name="Xu J."/>
            <person name="St-Pierre B."/>
            <person name="Chen S."/>
            <person name="Sun C."/>
        </authorList>
    </citation>
    <scope>NUCLEOTIDE SEQUENCE [LARGE SCALE GENOMIC DNA]</scope>
</reference>
<dbReference type="Proteomes" id="UP001060085">
    <property type="component" value="Linkage Group LG08"/>
</dbReference>
<evidence type="ECO:0000313" key="1">
    <source>
        <dbReference type="EMBL" id="KAI5651017.1"/>
    </source>
</evidence>
<accession>A0ACB9ZXQ5</accession>
<gene>
    <name evidence="1" type="ORF">M9H77_37022</name>
</gene>
<name>A0ACB9ZXQ5_CATRO</name>
<protein>
    <submittedName>
        <fullName evidence="1">Uncharacterized protein</fullName>
    </submittedName>
</protein>
<keyword evidence="2" id="KW-1185">Reference proteome</keyword>
<sequence length="1480" mass="167844">MSGAEATAAIVEILKPLLSEVGEFLNNNIKKQISYMCCYSCNVDELGDEISNLEIDKKSLDEKIEIAKKEWGEIKLPADVEDWLNKVNEIQEQSTEIHNEGQKSNLPKWIPFIHYSLSRKARKTILAAVERRNPSFETMAYRVGASDLEPIPITSETWLVSRKLIENEIIDALKQKDVYLIGICGMGGIGKTTIAENIEKKAREKTSKDSDLKFDRVVKVVVSQESDPLKIQQKIAERLDLKLAEEDLEIRAERLHASLKSSRSVLVILDDVWEHLNIQKIGIPSQSAHPGCKLLLTSRNRDALTLTAEDAKIFSVDVLSEQESWILLKKNAGDLIDSSDLYQVAKDVLQECKGLPLAIVTIGCALRGKVKASWEDALLGLQQAMPENVPNVLKGVYGPLLWSLDRLESEEQRYLFLLCCLFPEDSEISLQVLVIDGMGLGIFKGTKKLVEAKNRVESIVEVLISRNLLLASGSDDWGNRLVKMHDVIRDMGIWIAPKWKQVFMINHEGNGWPTPKDDQDCYENYTGISVSFSTSDIDAPEFMDCHKLEILHIHGKEWKDLKLGENILSGMRGLKVLEAFWIRLLPTSIHLLQNLRTLHLRSCSLQISVIGELKNLEILWLQWCELNNQVLSKEFGGLKKLKKLDISQCGRLRIALGFLSGLVQLEELILIGTFYDWWEDEETNNNNASLAELDSLSHLTTLCVDINNPNAIPKMKPHWVHKLKIYSMIVARPDFIDSDILRFQKSIWLGDREVTPLRDWFYDHLVREAKYLNLSGSVCIDVFNKLIPSRYKNLTCLKFWSVNNLEYLSLSFVDGGESGVVFPALKTLDIECSTSLEEICKGSPPVGSFKILEEIWLVSVPNLLHLWKISSQKLYLSNLRTVTVRHCQSLSYLFQLSIVESLNWLEELEVIGCPVLKEIFKKEEGEMEITINEVKLPKLYQLRLINLPSLQGFCKGIARIEVPSLRDLIIINSSNTREEDNYEIRQHFFFDQHEVPSKGLQWFHITVPPLSNIEFNLSGLQKLRISDLHYFKCLFSPSILSGFQNLESLEVENCSELEQVIGTKEIDDHVVGEETMTKTILLPQLEILKLTDLPELVAFCHGTVDLELPSLTAVGIENCSVMETFFHSTGNLELPSLDRLDIEGCPVMETFVSSIINNVPGGSEHFIQPFICKKVFCPKLRILTLRNLKVATIFSPLLFRSLTNIEGLSLYDCRELKEVIANEDFQERPVNMLEQTTLFPKLKSFSLWRLPKIHRFCHLKNVLELPSLEYVMIDDCPVLETFSLGSLRLPSFKELSGLSDPDFAAKFFFNKEKSSLETDLGNKNCFTISASDLSFNDENGRVSVDLVLDSSGDRFLAIARLERFWSLEMRGKFGMAKLTLGVPYEIILIISDMEIRRRGGSVPVKLTLSLSGGEVVEFEREVDVINMSNGEWTEILLGEFKRGDANDQVGELELSFSICIGGMLNSMLVRSVLIRLKPVK</sequence>
<organism evidence="1 2">
    <name type="scientific">Catharanthus roseus</name>
    <name type="common">Madagascar periwinkle</name>
    <name type="synonym">Vinca rosea</name>
    <dbReference type="NCBI Taxonomy" id="4058"/>
    <lineage>
        <taxon>Eukaryota</taxon>
        <taxon>Viridiplantae</taxon>
        <taxon>Streptophyta</taxon>
        <taxon>Embryophyta</taxon>
        <taxon>Tracheophyta</taxon>
        <taxon>Spermatophyta</taxon>
        <taxon>Magnoliopsida</taxon>
        <taxon>eudicotyledons</taxon>
        <taxon>Gunneridae</taxon>
        <taxon>Pentapetalae</taxon>
        <taxon>asterids</taxon>
        <taxon>lamiids</taxon>
        <taxon>Gentianales</taxon>
        <taxon>Apocynaceae</taxon>
        <taxon>Rauvolfioideae</taxon>
        <taxon>Vinceae</taxon>
        <taxon>Catharanthinae</taxon>
        <taxon>Catharanthus</taxon>
    </lineage>
</organism>
<proteinExistence type="predicted"/>